<dbReference type="Gene3D" id="1.10.150.130">
    <property type="match status" value="1"/>
</dbReference>
<dbReference type="GO" id="GO:0006310">
    <property type="term" value="P:DNA recombination"/>
    <property type="evidence" value="ECO:0007669"/>
    <property type="project" value="UniProtKB-KW"/>
</dbReference>
<dbReference type="PROSITE" id="PS51900">
    <property type="entry name" value="CB"/>
    <property type="match status" value="1"/>
</dbReference>
<comment type="similarity">
    <text evidence="2">Belongs to the 'phage' integrase family.</text>
</comment>
<dbReference type="PANTHER" id="PTHR30349">
    <property type="entry name" value="PHAGE INTEGRASE-RELATED"/>
    <property type="match status" value="1"/>
</dbReference>
<feature type="domain" description="Core-binding (CB)" evidence="8">
    <location>
        <begin position="74"/>
        <end position="157"/>
    </location>
</feature>
<dbReference type="PROSITE" id="PS51898">
    <property type="entry name" value="TYR_RECOMBINASE"/>
    <property type="match status" value="1"/>
</dbReference>
<protein>
    <submittedName>
        <fullName evidence="9">Site-specific recombinase XerD</fullName>
    </submittedName>
</protein>
<dbReference type="RefSeq" id="WP_131918877.1">
    <property type="nucleotide sequence ID" value="NZ_JAOQNU010000008.1"/>
</dbReference>
<dbReference type="GO" id="GO:0015074">
    <property type="term" value="P:DNA integration"/>
    <property type="evidence" value="ECO:0007669"/>
    <property type="project" value="UniProtKB-KW"/>
</dbReference>
<accession>A0A4R2RNS9</accession>
<dbReference type="InterPro" id="IPR050090">
    <property type="entry name" value="Tyrosine_recombinase_XerCD"/>
</dbReference>
<sequence length="404" mass="46222">MKGYFRRRGCKCGKKKCTCGAKWSFTIDIGIDPATGERKQKTKSGFATKAEAEAAAAALILEIQDGTYVSETNILFKDFAQEWLSFYKNTGNVKISTVRVRQHELDKLMPYFANLKIKDITSKMYQLALIDLKEQGFASNTISGIHTTGQMLFRKAIEFNLIKTSPAQFAKLPRTQITVEEIEQNKDVPKYLEKDELRRFLKTAKEKGLDRDYVIFLTLAYSGIRAGELCALKWPDINFDEGTISITKTLYNPSNVVPDYNLLTPKTKKSIRKIEMDQTVMDELARHKTQQNTLKMKYRDTYYDKNFVFAKSGDNHRGYPELVKTIEIRMKRLLKLAGLNEKLTPHSLRHTHTSLLAEAGVGLVEIMDRLGHADDQTTKNIYLHVTKSMKKEASQKFSELMRSL</sequence>
<dbReference type="InterPro" id="IPR002104">
    <property type="entry name" value="Integrase_catalytic"/>
</dbReference>
<dbReference type="InterPro" id="IPR010998">
    <property type="entry name" value="Integrase_recombinase_N"/>
</dbReference>
<dbReference type="EMBL" id="SLXT01000008">
    <property type="protein sequence ID" value="TCP64734.1"/>
    <property type="molecule type" value="Genomic_DNA"/>
</dbReference>
<organism evidence="9 10">
    <name type="scientific">Heliophilum fasciatum</name>
    <dbReference type="NCBI Taxonomy" id="35700"/>
    <lineage>
        <taxon>Bacteria</taxon>
        <taxon>Bacillati</taxon>
        <taxon>Bacillota</taxon>
        <taxon>Clostridia</taxon>
        <taxon>Eubacteriales</taxon>
        <taxon>Heliobacteriaceae</taxon>
        <taxon>Heliophilum</taxon>
    </lineage>
</organism>
<dbReference type="InterPro" id="IPR004107">
    <property type="entry name" value="Integrase_SAM-like_N"/>
</dbReference>
<dbReference type="AlphaFoldDB" id="A0A4R2RNS9"/>
<dbReference type="Proteomes" id="UP000294813">
    <property type="component" value="Unassembled WGS sequence"/>
</dbReference>
<name>A0A4R2RNS9_9FIRM</name>
<keyword evidence="10" id="KW-1185">Reference proteome</keyword>
<evidence type="ECO:0000256" key="2">
    <source>
        <dbReference type="ARBA" id="ARBA00008857"/>
    </source>
</evidence>
<proteinExistence type="inferred from homology"/>
<evidence type="ECO:0000256" key="1">
    <source>
        <dbReference type="ARBA" id="ARBA00003283"/>
    </source>
</evidence>
<dbReference type="SUPFAM" id="SSF56349">
    <property type="entry name" value="DNA breaking-rejoining enzymes"/>
    <property type="match status" value="1"/>
</dbReference>
<evidence type="ECO:0000256" key="5">
    <source>
        <dbReference type="ARBA" id="ARBA00023172"/>
    </source>
</evidence>
<keyword evidence="5" id="KW-0233">DNA recombination</keyword>
<dbReference type="OrthoDB" id="9785687at2"/>
<dbReference type="InterPro" id="IPR013762">
    <property type="entry name" value="Integrase-like_cat_sf"/>
</dbReference>
<evidence type="ECO:0000313" key="9">
    <source>
        <dbReference type="EMBL" id="TCP64734.1"/>
    </source>
</evidence>
<dbReference type="Pfam" id="PF14657">
    <property type="entry name" value="Arm-DNA-bind_4"/>
    <property type="match status" value="1"/>
</dbReference>
<dbReference type="InterPro" id="IPR028259">
    <property type="entry name" value="AP2-like_int_N"/>
</dbReference>
<keyword evidence="4 6" id="KW-0238">DNA-binding</keyword>
<evidence type="ECO:0000313" key="10">
    <source>
        <dbReference type="Proteomes" id="UP000294813"/>
    </source>
</evidence>
<dbReference type="GO" id="GO:0003677">
    <property type="term" value="F:DNA binding"/>
    <property type="evidence" value="ECO:0007669"/>
    <property type="project" value="UniProtKB-UniRule"/>
</dbReference>
<dbReference type="Pfam" id="PF14659">
    <property type="entry name" value="Phage_int_SAM_3"/>
    <property type="match status" value="1"/>
</dbReference>
<dbReference type="InterPro" id="IPR011010">
    <property type="entry name" value="DNA_brk_join_enz"/>
</dbReference>
<evidence type="ECO:0000259" key="8">
    <source>
        <dbReference type="PROSITE" id="PS51900"/>
    </source>
</evidence>
<evidence type="ECO:0000256" key="4">
    <source>
        <dbReference type="ARBA" id="ARBA00023125"/>
    </source>
</evidence>
<comment type="function">
    <text evidence="1">Site-specific tyrosine recombinase, which acts by catalyzing the cutting and rejoining of the recombining DNA molecules.</text>
</comment>
<dbReference type="Pfam" id="PF00589">
    <property type="entry name" value="Phage_integrase"/>
    <property type="match status" value="1"/>
</dbReference>
<feature type="domain" description="Tyr recombinase" evidence="7">
    <location>
        <begin position="187"/>
        <end position="395"/>
    </location>
</feature>
<gene>
    <name evidence="9" type="ORF">EDD73_10887</name>
</gene>
<dbReference type="PANTHER" id="PTHR30349:SF64">
    <property type="entry name" value="PROPHAGE INTEGRASE INTD-RELATED"/>
    <property type="match status" value="1"/>
</dbReference>
<dbReference type="Gene3D" id="1.10.443.10">
    <property type="entry name" value="Intergrase catalytic core"/>
    <property type="match status" value="1"/>
</dbReference>
<dbReference type="InterPro" id="IPR044068">
    <property type="entry name" value="CB"/>
</dbReference>
<evidence type="ECO:0000259" key="7">
    <source>
        <dbReference type="PROSITE" id="PS51898"/>
    </source>
</evidence>
<evidence type="ECO:0000256" key="6">
    <source>
        <dbReference type="PROSITE-ProRule" id="PRU01248"/>
    </source>
</evidence>
<comment type="caution">
    <text evidence="9">The sequence shown here is derived from an EMBL/GenBank/DDBJ whole genome shotgun (WGS) entry which is preliminary data.</text>
</comment>
<reference evidence="9 10" key="1">
    <citation type="submission" date="2019-03" db="EMBL/GenBank/DDBJ databases">
        <title>Genomic Encyclopedia of Type Strains, Phase IV (KMG-IV): sequencing the most valuable type-strain genomes for metagenomic binning, comparative biology and taxonomic classification.</title>
        <authorList>
            <person name="Goeker M."/>
        </authorList>
    </citation>
    <scope>NUCLEOTIDE SEQUENCE [LARGE SCALE GENOMIC DNA]</scope>
    <source>
        <strain evidence="9 10">DSM 11170</strain>
    </source>
</reference>
<keyword evidence="3" id="KW-0229">DNA integration</keyword>
<evidence type="ECO:0000256" key="3">
    <source>
        <dbReference type="ARBA" id="ARBA00022908"/>
    </source>
</evidence>
<dbReference type="CDD" id="cd01189">
    <property type="entry name" value="INT_ICEBs1_C_like"/>
    <property type="match status" value="1"/>
</dbReference>